<proteinExistence type="predicted"/>
<accession>A0A2P4RAM1</accession>
<evidence type="ECO:0000313" key="1">
    <source>
        <dbReference type="EMBL" id="CAJ0726578.1"/>
    </source>
</evidence>
<name>A0A2P4RAM1_RALPI</name>
<dbReference type="Proteomes" id="UP001199322">
    <property type="component" value="Unassembled WGS sequence"/>
</dbReference>
<gene>
    <name evidence="2" type="ORF">DEE74_20425</name>
    <name evidence="1" type="ORF">R38712_03095</name>
</gene>
<reference evidence="1 3" key="2">
    <citation type="submission" date="2023-07" db="EMBL/GenBank/DDBJ databases">
        <authorList>
            <person name="Peeters C."/>
        </authorList>
    </citation>
    <scope>NUCLEOTIDE SEQUENCE [LARGE SCALE GENOMIC DNA]</scope>
    <source>
        <strain evidence="1 3">R-38712</strain>
    </source>
</reference>
<evidence type="ECO:0000313" key="3">
    <source>
        <dbReference type="Proteomes" id="UP001189303"/>
    </source>
</evidence>
<dbReference type="Proteomes" id="UP001189303">
    <property type="component" value="Unassembled WGS sequence"/>
</dbReference>
<comment type="caution">
    <text evidence="2">The sequence shown here is derived from an EMBL/GenBank/DDBJ whole genome shotgun (WGS) entry which is preliminary data.</text>
</comment>
<dbReference type="RefSeq" id="WP_012435693.1">
    <property type="nucleotide sequence ID" value="NZ_CATWFT010000009.1"/>
</dbReference>
<protein>
    <submittedName>
        <fullName evidence="2">Uncharacterized protein</fullName>
    </submittedName>
</protein>
<dbReference type="EMBL" id="QGBI01000023">
    <property type="protein sequence ID" value="MBX3892235.1"/>
    <property type="molecule type" value="Genomic_DNA"/>
</dbReference>
<dbReference type="OrthoDB" id="9132388at2"/>
<dbReference type="EMBL" id="CATWFT010000009">
    <property type="protein sequence ID" value="CAJ0726578.1"/>
    <property type="molecule type" value="Genomic_DNA"/>
</dbReference>
<organism evidence="2 4">
    <name type="scientific">Ralstonia pickettii</name>
    <name type="common">Burkholderia pickettii</name>
    <dbReference type="NCBI Taxonomy" id="329"/>
    <lineage>
        <taxon>Bacteria</taxon>
        <taxon>Pseudomonadati</taxon>
        <taxon>Pseudomonadota</taxon>
        <taxon>Betaproteobacteria</taxon>
        <taxon>Burkholderiales</taxon>
        <taxon>Burkholderiaceae</taxon>
        <taxon>Ralstonia</taxon>
    </lineage>
</organism>
<evidence type="ECO:0000313" key="4">
    <source>
        <dbReference type="Proteomes" id="UP001199322"/>
    </source>
</evidence>
<keyword evidence="3" id="KW-1185">Reference proteome</keyword>
<evidence type="ECO:0000313" key="2">
    <source>
        <dbReference type="EMBL" id="MBX3892235.1"/>
    </source>
</evidence>
<dbReference type="AlphaFoldDB" id="A0A2P4RAM1"/>
<sequence>MATPTTDDLAVYRRDHRTLEVFSHLTRGRCSTVFFFEFSSHPSIVPFLIPSYMQGITTELIREAGQQFLQREAAVLPV</sequence>
<reference evidence="2" key="1">
    <citation type="submission" date="2018-06" db="EMBL/GenBank/DDBJ databases">
        <authorList>
            <person name="O'Rourke A."/>
        </authorList>
    </citation>
    <scope>NUCLEOTIDE SEQUENCE</scope>
    <source>
        <strain evidence="2">132550021-3</strain>
    </source>
</reference>